<reference evidence="2 3" key="1">
    <citation type="submission" date="2018-09" db="EMBL/GenBank/DDBJ databases">
        <title>Genomic Encyclopedia of Archaeal and Bacterial Type Strains, Phase II (KMG-II): from individual species to whole genera.</title>
        <authorList>
            <person name="Goeker M."/>
        </authorList>
    </citation>
    <scope>NUCLEOTIDE SEQUENCE [LARGE SCALE GENOMIC DNA]</scope>
    <source>
        <strain evidence="2 3">DSM 21950</strain>
    </source>
</reference>
<keyword evidence="1" id="KW-1133">Transmembrane helix</keyword>
<dbReference type="AlphaFoldDB" id="A0A419XB76"/>
<organism evidence="2 3">
    <name type="scientific">Marinifilum flexuosum</name>
    <dbReference type="NCBI Taxonomy" id="1117708"/>
    <lineage>
        <taxon>Bacteria</taxon>
        <taxon>Pseudomonadati</taxon>
        <taxon>Bacteroidota</taxon>
        <taxon>Bacteroidia</taxon>
        <taxon>Marinilabiliales</taxon>
        <taxon>Marinifilaceae</taxon>
    </lineage>
</organism>
<sequence length="149" mass="16467">MNSKQTILVSLGIVILNNLIGHFFAPYGIILTPIVVSILAILICLKNKGLNPILKSLILTSLIAIHDIGIKLFAGGQHDYEGLGFIHGILFIGLIPTFIILITSIVKDKESSILNKIIAILLFPLIIYLHLELFGELGIGRYYWYGWNG</sequence>
<dbReference type="OrthoDB" id="1372856at2"/>
<evidence type="ECO:0000313" key="2">
    <source>
        <dbReference type="EMBL" id="RKE04819.1"/>
    </source>
</evidence>
<gene>
    <name evidence="2" type="ORF">BXY64_1847</name>
</gene>
<protein>
    <submittedName>
        <fullName evidence="2">Uncharacterized protein</fullName>
    </submittedName>
</protein>
<keyword evidence="3" id="KW-1185">Reference proteome</keyword>
<proteinExistence type="predicted"/>
<keyword evidence="1" id="KW-0812">Transmembrane</keyword>
<accession>A0A419XB76</accession>
<keyword evidence="1" id="KW-0472">Membrane</keyword>
<comment type="caution">
    <text evidence="2">The sequence shown here is derived from an EMBL/GenBank/DDBJ whole genome shotgun (WGS) entry which is preliminary data.</text>
</comment>
<feature type="transmembrane region" description="Helical" evidence="1">
    <location>
        <begin position="113"/>
        <end position="131"/>
    </location>
</feature>
<evidence type="ECO:0000256" key="1">
    <source>
        <dbReference type="SAM" id="Phobius"/>
    </source>
</evidence>
<name>A0A419XB76_9BACT</name>
<dbReference type="Proteomes" id="UP000284531">
    <property type="component" value="Unassembled WGS sequence"/>
</dbReference>
<evidence type="ECO:0000313" key="3">
    <source>
        <dbReference type="Proteomes" id="UP000284531"/>
    </source>
</evidence>
<feature type="transmembrane region" description="Helical" evidence="1">
    <location>
        <begin position="57"/>
        <end position="74"/>
    </location>
</feature>
<feature type="transmembrane region" description="Helical" evidence="1">
    <location>
        <begin position="86"/>
        <end position="106"/>
    </location>
</feature>
<dbReference type="RefSeq" id="WP_120239559.1">
    <property type="nucleotide sequence ID" value="NZ_CANNEC010000003.1"/>
</dbReference>
<dbReference type="EMBL" id="RAPQ01000008">
    <property type="protein sequence ID" value="RKE04819.1"/>
    <property type="molecule type" value="Genomic_DNA"/>
</dbReference>
<feature type="transmembrane region" description="Helical" evidence="1">
    <location>
        <begin position="24"/>
        <end position="45"/>
    </location>
</feature>